<organism evidence="2 4">
    <name type="scientific">Prunus armeniaca</name>
    <name type="common">Apricot</name>
    <name type="synonym">Armeniaca vulgaris</name>
    <dbReference type="NCBI Taxonomy" id="36596"/>
    <lineage>
        <taxon>Eukaryota</taxon>
        <taxon>Viridiplantae</taxon>
        <taxon>Streptophyta</taxon>
        <taxon>Embryophyta</taxon>
        <taxon>Tracheophyta</taxon>
        <taxon>Spermatophyta</taxon>
        <taxon>Magnoliopsida</taxon>
        <taxon>eudicotyledons</taxon>
        <taxon>Gunneridae</taxon>
        <taxon>Pentapetalae</taxon>
        <taxon>rosids</taxon>
        <taxon>fabids</taxon>
        <taxon>Rosales</taxon>
        <taxon>Rosaceae</taxon>
        <taxon>Amygdaloideae</taxon>
        <taxon>Amygdaleae</taxon>
        <taxon>Prunus</taxon>
    </lineage>
</organism>
<reference evidence="2 3" key="2">
    <citation type="submission" date="2020-05" db="EMBL/GenBank/DDBJ databases">
        <authorList>
            <person name="Campoy J."/>
            <person name="Schneeberger K."/>
            <person name="Spophaly S."/>
        </authorList>
    </citation>
    <scope>NUCLEOTIDE SEQUENCE [LARGE SCALE GENOMIC DNA]</scope>
    <source>
        <strain evidence="2">PruArmRojPasFocal</strain>
    </source>
</reference>
<keyword evidence="4" id="KW-1185">Reference proteome</keyword>
<accession>A0A6J5WGH3</accession>
<evidence type="ECO:0000313" key="3">
    <source>
        <dbReference type="Proteomes" id="UP000507222"/>
    </source>
</evidence>
<evidence type="ECO:0000313" key="2">
    <source>
        <dbReference type="EMBL" id="CAB4298454.1"/>
    </source>
</evidence>
<dbReference type="EMBL" id="CAEKKB010000002">
    <property type="protein sequence ID" value="CAB4298454.1"/>
    <property type="molecule type" value="Genomic_DNA"/>
</dbReference>
<dbReference type="EMBL" id="CAEKDK010000002">
    <property type="protein sequence ID" value="CAB4268029.1"/>
    <property type="molecule type" value="Genomic_DNA"/>
</dbReference>
<sequence length="65" mass="7742">MPRDFSILRIEVLWRRIRLQNWKFSKVGVLDLVEKEECFDAWLSVGRILSGHPHSLRDVVSFSSW</sequence>
<reference evidence="4" key="1">
    <citation type="journal article" date="2020" name="Genome Biol.">
        <title>Gamete binning: chromosome-level and haplotype-resolved genome assembly enabled by high-throughput single-cell sequencing of gamete genomes.</title>
        <authorList>
            <person name="Campoy J.A."/>
            <person name="Sun H."/>
            <person name="Goel M."/>
            <person name="Jiao W.-B."/>
            <person name="Folz-Donahue K."/>
            <person name="Wang N."/>
            <person name="Rubio M."/>
            <person name="Liu C."/>
            <person name="Kukat C."/>
            <person name="Ruiz D."/>
            <person name="Huettel B."/>
            <person name="Schneeberger K."/>
        </authorList>
    </citation>
    <scope>NUCLEOTIDE SEQUENCE [LARGE SCALE GENOMIC DNA]</scope>
    <source>
        <strain evidence="4">cv. Rojo Pasion</strain>
    </source>
</reference>
<dbReference type="Proteomes" id="UP000507245">
    <property type="component" value="Unassembled WGS sequence"/>
</dbReference>
<gene>
    <name evidence="1" type="ORF">CURHAP_LOCUS11035</name>
    <name evidence="2" type="ORF">ORAREDHAP_LOCUS10844</name>
</gene>
<name>A0A6J5WGH3_PRUAR</name>
<evidence type="ECO:0000313" key="1">
    <source>
        <dbReference type="EMBL" id="CAB4268029.1"/>
    </source>
</evidence>
<proteinExistence type="predicted"/>
<dbReference type="AlphaFoldDB" id="A0A6J5WGH3"/>
<dbReference type="Proteomes" id="UP000507222">
    <property type="component" value="Unassembled WGS sequence"/>
</dbReference>
<protein>
    <submittedName>
        <fullName evidence="2">Uncharacterized protein</fullName>
    </submittedName>
</protein>
<evidence type="ECO:0000313" key="4">
    <source>
        <dbReference type="Proteomes" id="UP000507245"/>
    </source>
</evidence>